<evidence type="ECO:0000313" key="2">
    <source>
        <dbReference type="Proteomes" id="UP000578622"/>
    </source>
</evidence>
<protein>
    <submittedName>
        <fullName evidence="1">Uncharacterized protein</fullName>
    </submittedName>
</protein>
<accession>A0ABR6AU23</accession>
<gene>
    <name evidence="1" type="ORF">FHW20_003861</name>
</gene>
<name>A0ABR6AU23_9HYPH</name>
<proteinExistence type="predicted"/>
<evidence type="ECO:0000313" key="1">
    <source>
        <dbReference type="EMBL" id="MBA8852888.1"/>
    </source>
</evidence>
<keyword evidence="2" id="KW-1185">Reference proteome</keyword>
<sequence length="158" mass="17497">MRDQQVAPGRAVINVFRDLRDDLAGKIGLDAGNQRGGDHGSGLHDIGRRLFLHAVSADGAVVVIGVDEGKFAILHVLRRTGIERRGFGRKSETGRGIYARTCCRRRRSGCDLRITGSPLSTAIGEEFRLPRRLDLGKPALLFGIDARRLDIRRHGRRH</sequence>
<dbReference type="Proteomes" id="UP000578622">
    <property type="component" value="Unassembled WGS sequence"/>
</dbReference>
<reference evidence="1 2" key="1">
    <citation type="submission" date="2020-07" db="EMBL/GenBank/DDBJ databases">
        <title>Genomic Encyclopedia of Type Strains, Phase IV (KMG-V): Genome sequencing to study the core and pangenomes of soil and plant-associated prokaryotes.</title>
        <authorList>
            <person name="Whitman W."/>
        </authorList>
    </citation>
    <scope>NUCLEOTIDE SEQUENCE [LARGE SCALE GENOMIC DNA]</scope>
    <source>
        <strain evidence="1 2">RH4WT92</strain>
    </source>
</reference>
<dbReference type="EMBL" id="JACGXG010000006">
    <property type="protein sequence ID" value="MBA8852888.1"/>
    <property type="molecule type" value="Genomic_DNA"/>
</dbReference>
<comment type="caution">
    <text evidence="1">The sequence shown here is derived from an EMBL/GenBank/DDBJ whole genome shotgun (WGS) entry which is preliminary data.</text>
</comment>
<organism evidence="1 2">
    <name type="scientific">Brucella intermedia</name>
    <dbReference type="NCBI Taxonomy" id="94625"/>
    <lineage>
        <taxon>Bacteria</taxon>
        <taxon>Pseudomonadati</taxon>
        <taxon>Pseudomonadota</taxon>
        <taxon>Alphaproteobacteria</taxon>
        <taxon>Hyphomicrobiales</taxon>
        <taxon>Brucellaceae</taxon>
        <taxon>Brucella/Ochrobactrum group</taxon>
        <taxon>Brucella</taxon>
    </lineage>
</organism>